<dbReference type="Proteomes" id="UP000001425">
    <property type="component" value="Plasmid pSYSX"/>
</dbReference>
<sequence>MMTFLPESDRQYLANKDYTYEEITEGSRKGLIFSKFPLPNQKYDVSEVDLLILLPNGYPDIVPDMFYLEPAVKLVQGNRPPRATEARQQFNGRSWQRWSRHEREWRRGVDGIWTMLKRVEHALEVAA</sequence>
<evidence type="ECO:0000313" key="1">
    <source>
        <dbReference type="EMBL" id="BAD02111.1"/>
    </source>
</evidence>
<keyword evidence="1" id="KW-0614">Plasmid</keyword>
<evidence type="ECO:0000313" key="2">
    <source>
        <dbReference type="Proteomes" id="UP000001425"/>
    </source>
</evidence>
<dbReference type="AlphaFoldDB" id="Q6YRV0"/>
<accession>Q6YRV0</accession>
<dbReference type="InterPro" id="IPR025701">
    <property type="entry name" value="UBQ-conjugat_E2_E"/>
</dbReference>
<geneLocation type="plasmid" evidence="1 2">
    <name>pSYSX</name>
</geneLocation>
<dbReference type="Pfam" id="PF14462">
    <property type="entry name" value="Prok-E2_E"/>
    <property type="match status" value="1"/>
</dbReference>
<organism evidence="1 2">
    <name type="scientific">Synechocystis sp. (strain ATCC 27184 / PCC 6803 / Kazusa)</name>
    <dbReference type="NCBI Taxonomy" id="1111708"/>
    <lineage>
        <taxon>Bacteria</taxon>
        <taxon>Bacillati</taxon>
        <taxon>Cyanobacteriota</taxon>
        <taxon>Cyanophyceae</taxon>
        <taxon>Synechococcales</taxon>
        <taxon>Merismopediaceae</taxon>
        <taxon>Synechocystis</taxon>
    </lineage>
</organism>
<name>Q6YRV0_SYNY3</name>
<dbReference type="KEGG" id="syn:sll6054"/>
<keyword evidence="2" id="KW-1185">Reference proteome</keyword>
<protein>
    <submittedName>
        <fullName evidence="1">Sll6054 protein</fullName>
    </submittedName>
</protein>
<proteinExistence type="predicted"/>
<gene>
    <name evidence="1" type="ordered locus">sll6054</name>
</gene>
<dbReference type="EnsemblBacteria" id="BAD02111">
    <property type="protein sequence ID" value="BAD02111"/>
    <property type="gene ID" value="BAD02111"/>
</dbReference>
<dbReference type="InParanoid" id="Q6YRV0"/>
<dbReference type="SMR" id="Q6YRV0"/>
<reference evidence="1 2" key="1">
    <citation type="journal article" date="2003" name="DNA Res.">
        <title>Structural analysis of four large plasmids harboring in a unicellular cyanobacterium, Synechocystis sp. PCC 6803.</title>
        <authorList>
            <person name="Kaneko T."/>
            <person name="Nakamura Y."/>
            <person name="Sasamoto S."/>
            <person name="Watanabe A."/>
            <person name="Kohara M."/>
            <person name="Matsumoto M."/>
            <person name="Shimpo S."/>
            <person name="Yamada M."/>
            <person name="Tabata S."/>
        </authorList>
    </citation>
    <scope>NUCLEOTIDE SEQUENCE [LARGE SCALE GENOMIC DNA]</scope>
    <source>
        <strain evidence="2">ATCC 27184 / PCC 6803 / Kazusa</strain>
    </source>
</reference>
<dbReference type="EMBL" id="AP006585">
    <property type="protein sequence ID" value="BAD02111.1"/>
    <property type="molecule type" value="Genomic_DNA"/>
</dbReference>